<evidence type="ECO:0000313" key="3">
    <source>
        <dbReference type="Proteomes" id="UP000176952"/>
    </source>
</evidence>
<sequence length="304" mass="33851">MKKQTKFSVPKTAPKLMGTSDLIKKSWEDYKAHFGSLIGLVFTPLLAGVPLAIIIGIWAVMAYGSNQVGGSGTSPVVNWSLGILSLIALIVLIVGVLWGYSAMLAKIVNMGLSYKESLRLGWKKFWTFLWVSILVGLITMGGNMLLLIPGFILSIYTMFAIYAVFEEEKKGLAAVSRSFELVKGYWWAVFGRGLLIWIILGAAMMVIGLLTLGIGTYVVTIFGAPFLLIFTRNMYRNLIHLKGTKTNDEAKKPLFIVFAILGLIAWPAYIWLLIAATPETTFEDERQIDYEYEDFDYYGVEPAE</sequence>
<dbReference type="Proteomes" id="UP000176952">
    <property type="component" value="Unassembled WGS sequence"/>
</dbReference>
<feature type="transmembrane region" description="Helical" evidence="1">
    <location>
        <begin position="254"/>
        <end position="274"/>
    </location>
</feature>
<protein>
    <recommendedName>
        <fullName evidence="4">Glycerophosphoryl diester phosphodiesterase membrane domain-containing protein</fullName>
    </recommendedName>
</protein>
<evidence type="ECO:0008006" key="4">
    <source>
        <dbReference type="Google" id="ProtNLM"/>
    </source>
</evidence>
<keyword evidence="1" id="KW-1133">Transmembrane helix</keyword>
<reference evidence="2 3" key="1">
    <citation type="journal article" date="2016" name="Nat. Commun.">
        <title>Thousands of microbial genomes shed light on interconnected biogeochemical processes in an aquifer system.</title>
        <authorList>
            <person name="Anantharaman K."/>
            <person name="Brown C.T."/>
            <person name="Hug L.A."/>
            <person name="Sharon I."/>
            <person name="Castelle C.J."/>
            <person name="Probst A.J."/>
            <person name="Thomas B.C."/>
            <person name="Singh A."/>
            <person name="Wilkins M.J."/>
            <person name="Karaoz U."/>
            <person name="Brodie E.L."/>
            <person name="Williams K.H."/>
            <person name="Hubbard S.S."/>
            <person name="Banfield J.F."/>
        </authorList>
    </citation>
    <scope>NUCLEOTIDE SEQUENCE [LARGE SCALE GENOMIC DNA]</scope>
</reference>
<feature type="transmembrane region" description="Helical" evidence="1">
    <location>
        <begin position="146"/>
        <end position="165"/>
    </location>
</feature>
<accession>A0A1G2B137</accession>
<comment type="caution">
    <text evidence="2">The sequence shown here is derived from an EMBL/GenBank/DDBJ whole genome shotgun (WGS) entry which is preliminary data.</text>
</comment>
<name>A0A1G2B137_9BACT</name>
<dbReference type="STRING" id="1798542.A3F54_01710"/>
<proteinExistence type="predicted"/>
<keyword evidence="1" id="KW-0812">Transmembrane</keyword>
<keyword evidence="1" id="KW-0472">Membrane</keyword>
<dbReference type="AlphaFoldDB" id="A0A1G2B137"/>
<organism evidence="2 3">
    <name type="scientific">Candidatus Kerfeldbacteria bacterium RIFCSPHIGHO2_12_FULL_48_17</name>
    <dbReference type="NCBI Taxonomy" id="1798542"/>
    <lineage>
        <taxon>Bacteria</taxon>
        <taxon>Candidatus Kerfeldiibacteriota</taxon>
    </lineage>
</organism>
<feature type="transmembrane region" description="Helical" evidence="1">
    <location>
        <begin position="79"/>
        <end position="100"/>
    </location>
</feature>
<dbReference type="EMBL" id="MHKD01000025">
    <property type="protein sequence ID" value="OGY82685.1"/>
    <property type="molecule type" value="Genomic_DNA"/>
</dbReference>
<feature type="transmembrane region" description="Helical" evidence="1">
    <location>
        <begin position="214"/>
        <end position="233"/>
    </location>
</feature>
<feature type="transmembrane region" description="Helical" evidence="1">
    <location>
        <begin position="185"/>
        <end position="208"/>
    </location>
</feature>
<feature type="transmembrane region" description="Helical" evidence="1">
    <location>
        <begin position="121"/>
        <end position="140"/>
    </location>
</feature>
<gene>
    <name evidence="2" type="ORF">A3F54_01710</name>
</gene>
<evidence type="ECO:0000313" key="2">
    <source>
        <dbReference type="EMBL" id="OGY82685.1"/>
    </source>
</evidence>
<feature type="transmembrane region" description="Helical" evidence="1">
    <location>
        <begin position="34"/>
        <end position="59"/>
    </location>
</feature>
<evidence type="ECO:0000256" key="1">
    <source>
        <dbReference type="SAM" id="Phobius"/>
    </source>
</evidence>